<dbReference type="Gene3D" id="3.40.50.300">
    <property type="entry name" value="P-loop containing nucleotide triphosphate hydrolases"/>
    <property type="match status" value="1"/>
</dbReference>
<keyword evidence="1" id="KW-0418">Kinase</keyword>
<reference evidence="1 2" key="1">
    <citation type="journal article" date="2020" name="bioRxiv">
        <title>Metabolic contributions of an alphaproteobacterial endosymbiont in the apicomplexan Cardiosporidium cionae.</title>
        <authorList>
            <person name="Hunter E.S."/>
            <person name="Paight C.J."/>
            <person name="Lane C.E."/>
        </authorList>
    </citation>
    <scope>NUCLEOTIDE SEQUENCE [LARGE SCALE GENOMIC DNA]</scope>
    <source>
        <strain evidence="1">ESH_2018</strain>
    </source>
</reference>
<dbReference type="EMBL" id="JADAQX010000125">
    <property type="protein sequence ID" value="KAF8821805.1"/>
    <property type="molecule type" value="Genomic_DNA"/>
</dbReference>
<evidence type="ECO:0000313" key="2">
    <source>
        <dbReference type="Proteomes" id="UP000823046"/>
    </source>
</evidence>
<accession>A0ABQ7JD10</accession>
<dbReference type="PANTHER" id="PTHR10285">
    <property type="entry name" value="URIDINE KINASE"/>
    <property type="match status" value="1"/>
</dbReference>
<dbReference type="GO" id="GO:0016301">
    <property type="term" value="F:kinase activity"/>
    <property type="evidence" value="ECO:0007669"/>
    <property type="project" value="UniProtKB-KW"/>
</dbReference>
<keyword evidence="2" id="KW-1185">Reference proteome</keyword>
<gene>
    <name evidence="1" type="ORF">IE077_001543</name>
</gene>
<keyword evidence="1" id="KW-0808">Transferase</keyword>
<dbReference type="Proteomes" id="UP000823046">
    <property type="component" value="Unassembled WGS sequence"/>
</dbReference>
<dbReference type="SUPFAM" id="SSF52540">
    <property type="entry name" value="P-loop containing nucleoside triphosphate hydrolases"/>
    <property type="match status" value="1"/>
</dbReference>
<protein>
    <submittedName>
        <fullName evidence="1">Glycerate kinase</fullName>
    </submittedName>
</protein>
<organism evidence="1 2">
    <name type="scientific">Cardiosporidium cionae</name>
    <dbReference type="NCBI Taxonomy" id="476202"/>
    <lineage>
        <taxon>Eukaryota</taxon>
        <taxon>Sar</taxon>
        <taxon>Alveolata</taxon>
        <taxon>Apicomplexa</taxon>
        <taxon>Aconoidasida</taxon>
        <taxon>Nephromycida</taxon>
        <taxon>Cardiosporidium</taxon>
    </lineage>
</organism>
<dbReference type="InterPro" id="IPR027417">
    <property type="entry name" value="P-loop_NTPase"/>
</dbReference>
<evidence type="ECO:0000313" key="1">
    <source>
        <dbReference type="EMBL" id="KAF8821805.1"/>
    </source>
</evidence>
<proteinExistence type="predicted"/>
<name>A0ABQ7JD10_9APIC</name>
<comment type="caution">
    <text evidence="1">The sequence shown here is derived from an EMBL/GenBank/DDBJ whole genome shotgun (WGS) entry which is preliminary data.</text>
</comment>
<sequence>MFKEFITEGPLYSKCILPNANQNVGIHFIGGVHLRDWQHLGTAVLEKIIQLDSSVIHIYDKNSVKAVQKSIFHLYLPLYFWIRGEAVRQNVQQSNTTFFVGINGPQGCGKTTLVTCLEALFRLENFACYSLSLDDFYLTAHGQQLLHNRYMQNRLLEYRGNAGTHDLELARKTLNAIKFHDAISGQAIILDKRYFETINIPFFDKSINSGRGDRVPFEKWRRIQYPIQILLFEGWMLGFRALPEDHCDLKKIGDPSIYQVNTFLKEYSSLYSLINCWIILKTQNLNSIFSWRKQQERRQRQQRKRGLSDGEVEDFIKR</sequence>